<dbReference type="Pfam" id="PF00756">
    <property type="entry name" value="Esterase"/>
    <property type="match status" value="1"/>
</dbReference>
<dbReference type="Proteomes" id="UP001320119">
    <property type="component" value="Chromosome"/>
</dbReference>
<dbReference type="AlphaFoldDB" id="A0AAN1WLA5"/>
<evidence type="ECO:0000313" key="2">
    <source>
        <dbReference type="EMBL" id="BCD99669.1"/>
    </source>
</evidence>
<feature type="chain" id="PRO_5042910174" description="Alpha/beta hydrolase" evidence="1">
    <location>
        <begin position="26"/>
        <end position="290"/>
    </location>
</feature>
<evidence type="ECO:0000313" key="3">
    <source>
        <dbReference type="Proteomes" id="UP001320119"/>
    </source>
</evidence>
<dbReference type="PANTHER" id="PTHR48098">
    <property type="entry name" value="ENTEROCHELIN ESTERASE-RELATED"/>
    <property type="match status" value="1"/>
</dbReference>
<keyword evidence="3" id="KW-1185">Reference proteome</keyword>
<gene>
    <name evidence="2" type="ORF">MARGE09_P3871</name>
</gene>
<dbReference type="KEGG" id="marq:MARGE09_P3871"/>
<keyword evidence="1" id="KW-0732">Signal</keyword>
<dbReference type="PANTHER" id="PTHR48098:SF6">
    <property type="entry name" value="FERRI-BACILLIBACTIN ESTERASE BESA"/>
    <property type="match status" value="1"/>
</dbReference>
<accession>A0AAN1WLA5</accession>
<dbReference type="SUPFAM" id="SSF53474">
    <property type="entry name" value="alpha/beta-Hydrolases"/>
    <property type="match status" value="1"/>
</dbReference>
<evidence type="ECO:0000256" key="1">
    <source>
        <dbReference type="SAM" id="SignalP"/>
    </source>
</evidence>
<dbReference type="RefSeq" id="WP_236984932.1">
    <property type="nucleotide sequence ID" value="NZ_AP023086.1"/>
</dbReference>
<proteinExistence type="predicted"/>
<organism evidence="2 3">
    <name type="scientific">Marinagarivorans cellulosilyticus</name>
    <dbReference type="NCBI Taxonomy" id="2721545"/>
    <lineage>
        <taxon>Bacteria</taxon>
        <taxon>Pseudomonadati</taxon>
        <taxon>Pseudomonadota</taxon>
        <taxon>Gammaproteobacteria</taxon>
        <taxon>Cellvibrionales</taxon>
        <taxon>Cellvibrionaceae</taxon>
        <taxon>Marinagarivorans</taxon>
    </lineage>
</organism>
<name>A0AAN1WLA5_9GAMM</name>
<dbReference type="EMBL" id="AP023086">
    <property type="protein sequence ID" value="BCD99669.1"/>
    <property type="molecule type" value="Genomic_DNA"/>
</dbReference>
<protein>
    <recommendedName>
        <fullName evidence="4">Alpha/beta hydrolase</fullName>
    </recommendedName>
</protein>
<evidence type="ECO:0008006" key="4">
    <source>
        <dbReference type="Google" id="ProtNLM"/>
    </source>
</evidence>
<dbReference type="Gene3D" id="3.40.50.1820">
    <property type="entry name" value="alpha/beta hydrolase"/>
    <property type="match status" value="1"/>
</dbReference>
<dbReference type="InterPro" id="IPR050583">
    <property type="entry name" value="Mycobacterial_A85_antigen"/>
</dbReference>
<reference evidence="2 3" key="1">
    <citation type="journal article" date="2022" name="IScience">
        <title>An ultrasensitive nanofiber-based assay for enzymatic hydrolysis and deep-sea microbial degradation of cellulose.</title>
        <authorList>
            <person name="Tsudome M."/>
            <person name="Tachioka M."/>
            <person name="Miyazaki M."/>
            <person name="Uchimura K."/>
            <person name="Tsuda M."/>
            <person name="Takaki Y."/>
            <person name="Deguchi S."/>
        </authorList>
    </citation>
    <scope>NUCLEOTIDE SEQUENCE [LARGE SCALE GENOMIC DNA]</scope>
    <source>
        <strain evidence="2 3">GE09</strain>
    </source>
</reference>
<dbReference type="InterPro" id="IPR000801">
    <property type="entry name" value="Esterase-like"/>
</dbReference>
<feature type="signal peptide" evidence="1">
    <location>
        <begin position="1"/>
        <end position="25"/>
    </location>
</feature>
<sequence>MSVYKELFYCGLLIAASLFSWPALAQKSQATPQVVLAKVEGERIALNSKALGFTLNVEVVLPEGYNKDNAVKYPVIFLMDSQWKLMPFMYTYGVLAYEKVVPQSIVVGISANADNGPWANNISQFRSALYTPAKYQPSDANSTGGGADKLLNFFKQTLIPYLDKDYNTAPDRTLIGSSLGGLFGLYALLQEEPLFQRYVLSSPSLYWGDGYIKQHEAHYFKPHKSLKAQVFMGVGEEELTQEVTDFSERLIKRKYKDLDYQFHHSSLGHVSNDIEINARGLNFVFDAMQR</sequence>
<dbReference type="InterPro" id="IPR029058">
    <property type="entry name" value="AB_hydrolase_fold"/>
</dbReference>